<dbReference type="EMBL" id="BSXN01000291">
    <property type="protein sequence ID" value="GME67958.1"/>
    <property type="molecule type" value="Genomic_DNA"/>
</dbReference>
<feature type="compositionally biased region" description="Low complexity" evidence="1">
    <location>
        <begin position="8"/>
        <end position="23"/>
    </location>
</feature>
<sequence>MGTAVDTSSNNSNNSNKDNNNSNSYIPRPILSFEKYLTKNYSALKLKSINELNDFLKSYFIMITNSVVILILSKLPVVGSFVIPFFTFQHLNSYIGTPYSIGVLLITILFLNNHSQYDLSLINSILCIRTLLISFLNPYFKKLPFNKNQKDRWINNRIGILYGFGIFFYYLINIPFIGFVIYGLGEASSGYLITKITDEPPPIREYKGSDINAINDWIESECNWTQDYDEQMKEMIDSFVMPGEF</sequence>
<evidence type="ECO:0000313" key="3">
    <source>
        <dbReference type="EMBL" id="GME67958.1"/>
    </source>
</evidence>
<feature type="transmembrane region" description="Helical" evidence="2">
    <location>
        <begin position="119"/>
        <end position="140"/>
    </location>
</feature>
<dbReference type="PANTHER" id="PTHR38421">
    <property type="entry name" value="TRANSMEMBRANE PROTEIN USGS"/>
    <property type="match status" value="1"/>
</dbReference>
<reference evidence="3" key="1">
    <citation type="submission" date="2023-04" db="EMBL/GenBank/DDBJ databases">
        <title>Candida boidinii NBRC 10035.</title>
        <authorList>
            <person name="Ichikawa N."/>
            <person name="Sato H."/>
            <person name="Tonouchi N."/>
        </authorList>
    </citation>
    <scope>NUCLEOTIDE SEQUENCE</scope>
    <source>
        <strain evidence="3">NBRC 10035</strain>
    </source>
</reference>
<evidence type="ECO:0000313" key="4">
    <source>
        <dbReference type="Proteomes" id="UP001165120"/>
    </source>
</evidence>
<dbReference type="Proteomes" id="UP001165120">
    <property type="component" value="Unassembled WGS sequence"/>
</dbReference>
<evidence type="ECO:0000256" key="2">
    <source>
        <dbReference type="SAM" id="Phobius"/>
    </source>
</evidence>
<keyword evidence="2" id="KW-0812">Transmembrane</keyword>
<comment type="caution">
    <text evidence="3">The sequence shown here is derived from an EMBL/GenBank/DDBJ whole genome shotgun (WGS) entry which is preliminary data.</text>
</comment>
<dbReference type="PANTHER" id="PTHR38421:SF1">
    <property type="entry name" value="TRANSMEMBRANE PROTEIN"/>
    <property type="match status" value="1"/>
</dbReference>
<protein>
    <submittedName>
        <fullName evidence="3">Unnamed protein product</fullName>
    </submittedName>
</protein>
<proteinExistence type="predicted"/>
<name>A0A9W6SVP4_CANBO</name>
<feature type="transmembrane region" description="Helical" evidence="2">
    <location>
        <begin position="94"/>
        <end position="112"/>
    </location>
</feature>
<feature type="transmembrane region" description="Helical" evidence="2">
    <location>
        <begin position="67"/>
        <end position="88"/>
    </location>
</feature>
<keyword evidence="4" id="KW-1185">Reference proteome</keyword>
<accession>A0A9W6SVP4</accession>
<feature type="transmembrane region" description="Helical" evidence="2">
    <location>
        <begin position="160"/>
        <end position="185"/>
    </location>
</feature>
<organism evidence="3 4">
    <name type="scientific">Candida boidinii</name>
    <name type="common">Yeast</name>
    <dbReference type="NCBI Taxonomy" id="5477"/>
    <lineage>
        <taxon>Eukaryota</taxon>
        <taxon>Fungi</taxon>
        <taxon>Dikarya</taxon>
        <taxon>Ascomycota</taxon>
        <taxon>Saccharomycotina</taxon>
        <taxon>Pichiomycetes</taxon>
        <taxon>Pichiales</taxon>
        <taxon>Pichiaceae</taxon>
        <taxon>Ogataea</taxon>
        <taxon>Ogataea/Candida clade</taxon>
    </lineage>
</organism>
<keyword evidence="2" id="KW-1133">Transmembrane helix</keyword>
<evidence type="ECO:0000256" key="1">
    <source>
        <dbReference type="SAM" id="MobiDB-lite"/>
    </source>
</evidence>
<keyword evidence="2" id="KW-0472">Membrane</keyword>
<gene>
    <name evidence="3" type="ORF">Cboi02_000129400</name>
</gene>
<feature type="region of interest" description="Disordered" evidence="1">
    <location>
        <begin position="1"/>
        <end position="23"/>
    </location>
</feature>
<dbReference type="AlphaFoldDB" id="A0A9W6SVP4"/>